<evidence type="ECO:0000313" key="2">
    <source>
        <dbReference type="EMBL" id="CBY42464.1"/>
    </source>
</evidence>
<dbReference type="EMBL" id="FN657185">
    <property type="protein sequence ID" value="CBY42464.1"/>
    <property type="molecule type" value="Genomic_DNA"/>
</dbReference>
<protein>
    <submittedName>
        <fullName evidence="2">Uncharacterized protein</fullName>
    </submittedName>
</protein>
<sequence length="35" mass="3745">TAKIPKTSGTASGNGARMISKNPKIQKEEELSGWE</sequence>
<feature type="region of interest" description="Disordered" evidence="1">
    <location>
        <begin position="1"/>
        <end position="35"/>
    </location>
</feature>
<evidence type="ECO:0000256" key="1">
    <source>
        <dbReference type="SAM" id="MobiDB-lite"/>
    </source>
</evidence>
<dbReference type="Proteomes" id="UP000011014">
    <property type="component" value="Unassembled WGS sequence"/>
</dbReference>
<reference evidence="2" key="1">
    <citation type="journal article" date="2010" name="Science">
        <title>Plasticity of animal genome architecture unmasked by rapid evolution of a pelagic tunicate.</title>
        <authorList>
            <person name="Denoeud F."/>
            <person name="Henriet S."/>
            <person name="Mungpakdee S."/>
            <person name="Aury J.M."/>
            <person name="Da Silva C."/>
            <person name="Brinkmann H."/>
            <person name="Mikhaleva J."/>
            <person name="Olsen L.C."/>
            <person name="Jubin C."/>
            <person name="Canestro C."/>
            <person name="Bouquet J.M."/>
            <person name="Danks G."/>
            <person name="Poulain J."/>
            <person name="Campsteijn C."/>
            <person name="Adamski M."/>
            <person name="Cross I."/>
            <person name="Yadetie F."/>
            <person name="Muffato M."/>
            <person name="Louis A."/>
            <person name="Butcher S."/>
            <person name="Tsagkogeorga G."/>
            <person name="Konrad A."/>
            <person name="Singh S."/>
            <person name="Jensen M.F."/>
            <person name="Cong E.H."/>
            <person name="Eikeseth-Otteraa H."/>
            <person name="Noel B."/>
            <person name="Anthouard V."/>
            <person name="Porcel B.M."/>
            <person name="Kachouri-Lafond R."/>
            <person name="Nishino A."/>
            <person name="Ugolini M."/>
            <person name="Chourrout P."/>
            <person name="Nishida H."/>
            <person name="Aasland R."/>
            <person name="Huzurbazar S."/>
            <person name="Westhof E."/>
            <person name="Delsuc F."/>
            <person name="Lehrach H."/>
            <person name="Reinhardt R."/>
            <person name="Weissenbach J."/>
            <person name="Roy S.W."/>
            <person name="Artiguenave F."/>
            <person name="Postlethwait J.H."/>
            <person name="Manak J.R."/>
            <person name="Thompson E.M."/>
            <person name="Jaillon O."/>
            <person name="Du Pasquier L."/>
            <person name="Boudinot P."/>
            <person name="Liberles D.A."/>
            <person name="Volff J.N."/>
            <person name="Philippe H."/>
            <person name="Lenhard B."/>
            <person name="Roest Crollius H."/>
            <person name="Wincker P."/>
            <person name="Chourrout D."/>
        </authorList>
    </citation>
    <scope>NUCLEOTIDE SEQUENCE [LARGE SCALE GENOMIC DNA]</scope>
</reference>
<feature type="compositionally biased region" description="Basic and acidic residues" evidence="1">
    <location>
        <begin position="25"/>
        <end position="35"/>
    </location>
</feature>
<gene>
    <name evidence="2" type="ORF">GSOID_T00026159001</name>
</gene>
<dbReference type="AlphaFoldDB" id="E4Z436"/>
<accession>E4Z436</accession>
<name>E4Z436_OIKDI</name>
<organism evidence="2">
    <name type="scientific">Oikopleura dioica</name>
    <name type="common">Tunicate</name>
    <dbReference type="NCBI Taxonomy" id="34765"/>
    <lineage>
        <taxon>Eukaryota</taxon>
        <taxon>Metazoa</taxon>
        <taxon>Chordata</taxon>
        <taxon>Tunicata</taxon>
        <taxon>Appendicularia</taxon>
        <taxon>Copelata</taxon>
        <taxon>Oikopleuridae</taxon>
        <taxon>Oikopleura</taxon>
    </lineage>
</organism>
<feature type="non-terminal residue" evidence="2">
    <location>
        <position position="1"/>
    </location>
</feature>
<proteinExistence type="predicted"/>